<dbReference type="SUPFAM" id="SSF46785">
    <property type="entry name" value="Winged helix' DNA-binding domain"/>
    <property type="match status" value="1"/>
</dbReference>
<dbReference type="InterPro" id="IPR029063">
    <property type="entry name" value="SAM-dependent_MTases_sf"/>
</dbReference>
<evidence type="ECO:0008006" key="9">
    <source>
        <dbReference type="Google" id="ProtNLM"/>
    </source>
</evidence>
<dbReference type="InterPro" id="IPR012967">
    <property type="entry name" value="COMT_dimerisation"/>
</dbReference>
<dbReference type="InterPro" id="IPR016461">
    <property type="entry name" value="COMT-like"/>
</dbReference>
<dbReference type="Gene3D" id="1.10.10.10">
    <property type="entry name" value="Winged helix-like DNA-binding domain superfamily/Winged helix DNA-binding domain"/>
    <property type="match status" value="1"/>
</dbReference>
<dbReference type="Pfam" id="PF00891">
    <property type="entry name" value="Methyltransf_2"/>
    <property type="match status" value="1"/>
</dbReference>
<dbReference type="PIRSF" id="PIRSF005739">
    <property type="entry name" value="O-mtase"/>
    <property type="match status" value="1"/>
</dbReference>
<keyword evidence="8" id="KW-1185">Reference proteome</keyword>
<dbReference type="EMBL" id="VTOW01000003">
    <property type="protein sequence ID" value="NKE72480.1"/>
    <property type="molecule type" value="Genomic_DNA"/>
</dbReference>
<gene>
    <name evidence="7" type="ORF">MNODULE_17150</name>
</gene>
<proteinExistence type="predicted"/>
<dbReference type="SUPFAM" id="SSF53335">
    <property type="entry name" value="S-adenosyl-L-methionine-dependent methyltransferases"/>
    <property type="match status" value="1"/>
</dbReference>
<sequence>MRKTVKKKITRKKTEKSKATPSRKKSKETFDPMKVMSISSAYWQSKILHTAQRLNIFTRLKDRSASASELAAEIPADPRGLDILLIAATSMGLLDRKKEKYRNTPFAKTFLVSGSPRYQGGIVSMFDSWYGAWGDLDQAVRTGKPVVDKPHDQGPEALRSYIYGMHYRAIAQGELLARKIDFSGRRQLIDIAGGPGTFCMKFCERNPKLSATVFDLPQTLEVTREIVGSFGMLDRVTLKPGNYLEDSFGKGYDALLLSSMFNQESPQVIKEIFRKAYEALDPKGMILIQDQMLNRDKTGPMLSALIGVNQLVHTPGGAAYSEKELADWMKGVGFRKIKPVPLPSPSPFTVLVGEKPSRQE</sequence>
<evidence type="ECO:0000256" key="2">
    <source>
        <dbReference type="ARBA" id="ARBA00022679"/>
    </source>
</evidence>
<keyword evidence="3" id="KW-0949">S-adenosyl-L-methionine</keyword>
<dbReference type="Gene3D" id="3.40.50.150">
    <property type="entry name" value="Vaccinia Virus protein VP39"/>
    <property type="match status" value="1"/>
</dbReference>
<keyword evidence="2" id="KW-0808">Transferase</keyword>
<evidence type="ECO:0000256" key="3">
    <source>
        <dbReference type="ARBA" id="ARBA00022691"/>
    </source>
</evidence>
<comment type="caution">
    <text evidence="7">The sequence shown here is derived from an EMBL/GenBank/DDBJ whole genome shotgun (WGS) entry which is preliminary data.</text>
</comment>
<evidence type="ECO:0000259" key="6">
    <source>
        <dbReference type="Pfam" id="PF08100"/>
    </source>
</evidence>
<dbReference type="GO" id="GO:0008171">
    <property type="term" value="F:O-methyltransferase activity"/>
    <property type="evidence" value="ECO:0007669"/>
    <property type="project" value="InterPro"/>
</dbReference>
<evidence type="ECO:0000313" key="8">
    <source>
        <dbReference type="Proteomes" id="UP000534783"/>
    </source>
</evidence>
<dbReference type="PROSITE" id="PS51683">
    <property type="entry name" value="SAM_OMT_II"/>
    <property type="match status" value="1"/>
</dbReference>
<feature type="domain" description="O-methyltransferase dimerisation" evidence="6">
    <location>
        <begin position="37"/>
        <end position="113"/>
    </location>
</feature>
<evidence type="ECO:0000313" key="7">
    <source>
        <dbReference type="EMBL" id="NKE72480.1"/>
    </source>
</evidence>
<dbReference type="AlphaFoldDB" id="A0A7X6DSE7"/>
<dbReference type="Proteomes" id="UP000534783">
    <property type="component" value="Unassembled WGS sequence"/>
</dbReference>
<dbReference type="InterPro" id="IPR036388">
    <property type="entry name" value="WH-like_DNA-bd_sf"/>
</dbReference>
<dbReference type="PANTHER" id="PTHR43712">
    <property type="entry name" value="PUTATIVE (AFU_ORTHOLOGUE AFUA_4G14580)-RELATED"/>
    <property type="match status" value="1"/>
</dbReference>
<dbReference type="InterPro" id="IPR036390">
    <property type="entry name" value="WH_DNA-bd_sf"/>
</dbReference>
<reference evidence="7 8" key="1">
    <citation type="journal article" date="2020" name="Nature">
        <title>Bacterial chemolithoautotrophy via manganese oxidation.</title>
        <authorList>
            <person name="Yu H."/>
            <person name="Leadbetter J.R."/>
        </authorList>
    </citation>
    <scope>NUCLEOTIDE SEQUENCE [LARGE SCALE GENOMIC DNA]</scope>
    <source>
        <strain evidence="7 8">Mn-1</strain>
    </source>
</reference>
<evidence type="ECO:0000256" key="4">
    <source>
        <dbReference type="SAM" id="MobiDB-lite"/>
    </source>
</evidence>
<name>A0A7X6DSE7_9BACT</name>
<dbReference type="PANTHER" id="PTHR43712:SF2">
    <property type="entry name" value="O-METHYLTRANSFERASE CICE"/>
    <property type="match status" value="1"/>
</dbReference>
<dbReference type="GO" id="GO:0032259">
    <property type="term" value="P:methylation"/>
    <property type="evidence" value="ECO:0007669"/>
    <property type="project" value="UniProtKB-KW"/>
</dbReference>
<keyword evidence="1" id="KW-0489">Methyltransferase</keyword>
<feature type="compositionally biased region" description="Basic residues" evidence="4">
    <location>
        <begin position="1"/>
        <end position="26"/>
    </location>
</feature>
<organism evidence="7 8">
    <name type="scientific">Candidatus Manganitrophus noduliformans</name>
    <dbReference type="NCBI Taxonomy" id="2606439"/>
    <lineage>
        <taxon>Bacteria</taxon>
        <taxon>Pseudomonadati</taxon>
        <taxon>Nitrospirota</taxon>
        <taxon>Nitrospiria</taxon>
        <taxon>Candidatus Troglogloeales</taxon>
        <taxon>Candidatus Manganitrophaceae</taxon>
        <taxon>Candidatus Manganitrophus</taxon>
    </lineage>
</organism>
<dbReference type="GO" id="GO:0046983">
    <property type="term" value="F:protein dimerization activity"/>
    <property type="evidence" value="ECO:0007669"/>
    <property type="project" value="InterPro"/>
</dbReference>
<feature type="region of interest" description="Disordered" evidence="4">
    <location>
        <begin position="1"/>
        <end position="29"/>
    </location>
</feature>
<accession>A0A7X6DSE7</accession>
<dbReference type="InterPro" id="IPR001077">
    <property type="entry name" value="COMT_C"/>
</dbReference>
<evidence type="ECO:0000256" key="1">
    <source>
        <dbReference type="ARBA" id="ARBA00022603"/>
    </source>
</evidence>
<dbReference type="Pfam" id="PF08100">
    <property type="entry name" value="Dimerisation"/>
    <property type="match status" value="1"/>
</dbReference>
<evidence type="ECO:0000259" key="5">
    <source>
        <dbReference type="Pfam" id="PF00891"/>
    </source>
</evidence>
<protein>
    <recommendedName>
        <fullName evidence="9">Methyltransferase domain-containing protein</fullName>
    </recommendedName>
</protein>
<feature type="domain" description="O-methyltransferase C-terminal" evidence="5">
    <location>
        <begin position="153"/>
        <end position="335"/>
    </location>
</feature>